<protein>
    <submittedName>
        <fullName evidence="1">Uncharacterized protein</fullName>
    </submittedName>
</protein>
<keyword evidence="2" id="KW-1185">Reference proteome</keyword>
<proteinExistence type="predicted"/>
<reference evidence="1 2" key="1">
    <citation type="submission" date="2015-08" db="EMBL/GenBank/DDBJ databases">
        <authorList>
            <person name="Babu N.S."/>
            <person name="Beckwith C.J."/>
            <person name="Beseler K.G."/>
            <person name="Brison A."/>
            <person name="Carone J.V."/>
            <person name="Caskin T.P."/>
            <person name="Diamond M."/>
            <person name="Durham M.E."/>
            <person name="Foxe J.M."/>
            <person name="Go M."/>
            <person name="Henderson B.A."/>
            <person name="Jones I.B."/>
            <person name="McGettigan J.A."/>
            <person name="Micheletti S.J."/>
            <person name="Nasrallah M.E."/>
            <person name="Ortiz D."/>
            <person name="Piller C.R."/>
            <person name="Privatt S.R."/>
            <person name="Schneider S.L."/>
            <person name="Sharp S."/>
            <person name="Smith T.C."/>
            <person name="Stanton J.D."/>
            <person name="Ullery H.E."/>
            <person name="Wilson R.J."/>
            <person name="Serrano M.G."/>
            <person name="Buck G."/>
            <person name="Lee V."/>
            <person name="Wang Y."/>
            <person name="Carvalho R."/>
            <person name="Voegtly L."/>
            <person name="Shi R."/>
            <person name="Duckworth R."/>
            <person name="Johnson A."/>
            <person name="Loviza R."/>
            <person name="Walstead R."/>
            <person name="Shah Z."/>
            <person name="Kiflezghi M."/>
            <person name="Wade K."/>
            <person name="Ball S.L."/>
            <person name="Bradley K.W."/>
            <person name="Asai D.J."/>
            <person name="Bowman C.A."/>
            <person name="Russell D.A."/>
            <person name="Pope W.H."/>
            <person name="Jacobs-Sera D."/>
            <person name="Hendrix R.W."/>
            <person name="Hatfull G.F."/>
        </authorList>
    </citation>
    <scope>NUCLEOTIDE SEQUENCE [LARGE SCALE GENOMIC DNA]</scope>
    <source>
        <strain evidence="1 2">DSM 27648</strain>
    </source>
</reference>
<dbReference type="Proteomes" id="UP000064967">
    <property type="component" value="Chromosome"/>
</dbReference>
<evidence type="ECO:0000313" key="1">
    <source>
        <dbReference type="EMBL" id="AKV03812.1"/>
    </source>
</evidence>
<sequence length="57" mass="6467">MTLVLCAVGYLANKWDVARRKRALREYVREEASVLPPRPIALVRSMDDVVLEAARTP</sequence>
<dbReference type="KEGG" id="llu:AKJ09_10475"/>
<accession>A0A0K1QDT4</accession>
<dbReference type="STRING" id="1391654.AKJ09_10475"/>
<gene>
    <name evidence="1" type="ORF">AKJ09_10475</name>
</gene>
<name>A0A0K1QDT4_9BACT</name>
<dbReference type="EMBL" id="CP012333">
    <property type="protein sequence ID" value="AKV03812.1"/>
    <property type="molecule type" value="Genomic_DNA"/>
</dbReference>
<evidence type="ECO:0000313" key="2">
    <source>
        <dbReference type="Proteomes" id="UP000064967"/>
    </source>
</evidence>
<dbReference type="AlphaFoldDB" id="A0A0K1QDT4"/>
<organism evidence="1 2">
    <name type="scientific">Labilithrix luteola</name>
    <dbReference type="NCBI Taxonomy" id="1391654"/>
    <lineage>
        <taxon>Bacteria</taxon>
        <taxon>Pseudomonadati</taxon>
        <taxon>Myxococcota</taxon>
        <taxon>Polyangia</taxon>
        <taxon>Polyangiales</taxon>
        <taxon>Labilitrichaceae</taxon>
        <taxon>Labilithrix</taxon>
    </lineage>
</organism>